<reference evidence="4 5" key="1">
    <citation type="submission" date="2016-10" db="EMBL/GenBank/DDBJ databases">
        <authorList>
            <person name="de Groot N.N."/>
        </authorList>
    </citation>
    <scope>NUCLEOTIDE SEQUENCE [LARGE SCALE GENOMIC DNA]</scope>
    <source>
        <strain evidence="4 5">CGMCC 1.6762</strain>
    </source>
</reference>
<dbReference type="InterPro" id="IPR036873">
    <property type="entry name" value="Rhodanese-like_dom_sf"/>
</dbReference>
<dbReference type="Proteomes" id="UP000198823">
    <property type="component" value="Unassembled WGS sequence"/>
</dbReference>
<name>A0A1G7GFG0_9BACL</name>
<dbReference type="NCBIfam" id="TIGR03167">
    <property type="entry name" value="tRNA_sel_U_synt"/>
    <property type="match status" value="1"/>
</dbReference>
<dbReference type="InterPro" id="IPR027417">
    <property type="entry name" value="P-loop_NTPase"/>
</dbReference>
<dbReference type="PANTHER" id="PTHR30401">
    <property type="entry name" value="TRNA 2-SELENOURIDINE SYNTHASE"/>
    <property type="match status" value="1"/>
</dbReference>
<evidence type="ECO:0000313" key="4">
    <source>
        <dbReference type="EMBL" id="SDE86835.1"/>
    </source>
</evidence>
<dbReference type="Pfam" id="PF00581">
    <property type="entry name" value="Rhodanese"/>
    <property type="match status" value="1"/>
</dbReference>
<dbReference type="Gene3D" id="3.40.50.300">
    <property type="entry name" value="P-loop containing nucleotide triphosphate hydrolases"/>
    <property type="match status" value="1"/>
</dbReference>
<dbReference type="SUPFAM" id="SSF52821">
    <property type="entry name" value="Rhodanese/Cell cycle control phosphatase"/>
    <property type="match status" value="1"/>
</dbReference>
<dbReference type="STRING" id="426756.SAMN04488126_1266"/>
<reference evidence="3 6" key="2">
    <citation type="submission" date="2018-12" db="EMBL/GenBank/DDBJ databases">
        <title>Comparitive functional genomics of dry heat resistant strains isolated from the viking spacecraft.</title>
        <authorList>
            <person name="Seuylemezian A."/>
            <person name="Vaishampayan P."/>
        </authorList>
    </citation>
    <scope>NUCLEOTIDE SEQUENCE [LARGE SCALE GENOMIC DNA]</scope>
    <source>
        <strain evidence="3 6">M6-11</strain>
    </source>
</reference>
<dbReference type="Pfam" id="PF26341">
    <property type="entry name" value="AAA_SelU"/>
    <property type="match status" value="1"/>
</dbReference>
<dbReference type="InterPro" id="IPR017582">
    <property type="entry name" value="SelU"/>
</dbReference>
<evidence type="ECO:0000313" key="6">
    <source>
        <dbReference type="Proteomes" id="UP000272481"/>
    </source>
</evidence>
<dbReference type="InterPro" id="IPR058840">
    <property type="entry name" value="AAA_SelU"/>
</dbReference>
<dbReference type="NCBIfam" id="NF008750">
    <property type="entry name" value="PRK11784.1-2"/>
    <property type="match status" value="1"/>
</dbReference>
<proteinExistence type="predicted"/>
<keyword evidence="6" id="KW-1185">Reference proteome</keyword>
<dbReference type="GO" id="GO:0043828">
    <property type="term" value="F:tRNA 2-selenouridine synthase activity"/>
    <property type="evidence" value="ECO:0007669"/>
    <property type="project" value="InterPro"/>
</dbReference>
<sequence length="365" mass="41841">MKRELTLDELFKLRQNGNHALVDVRSPKEYAEGTMPGAINIPIFDNEERADVGTIYKQEGQQAAMKRGLEIFSAKLPGFVDEFRSLDRPFTVFCWRGGMRSKTAATMTDLMGLRSSRLIGGIRTYRQWVVAELQKAEFRPPLIVLNGYTGGGKTAILHRLEKDGFPIMDLEGMAGHRGSIFGGIGMEPSNQKKFDALLVGAMKKYEDAPYVIIEGESRRIGKAVLPEFFDRKKNDGLHLFLRLPIEERVQNILNDYDTEAYPEKFLEAFSKIERRIHTPIAKEIRDHLEENHFREAFLLLLEYYYDPRYEHSAGLDENDERQIFIDADNMEDAYRKVRQQIQRIGRKLAAGEAAAEQDSNSEIDQ</sequence>
<keyword evidence="1" id="KW-0711">Selenium</keyword>
<gene>
    <name evidence="3" type="primary">mnmH</name>
    <name evidence="3" type="ORF">EJA12_11080</name>
    <name evidence="4" type="ORF">SAMN04488126_1266</name>
</gene>
<evidence type="ECO:0000313" key="3">
    <source>
        <dbReference type="EMBL" id="RSK29748.1"/>
    </source>
</evidence>
<dbReference type="SUPFAM" id="SSF52540">
    <property type="entry name" value="P-loop containing nucleoside triphosphate hydrolases"/>
    <property type="match status" value="1"/>
</dbReference>
<evidence type="ECO:0000313" key="5">
    <source>
        <dbReference type="Proteomes" id="UP000198823"/>
    </source>
</evidence>
<dbReference type="AlphaFoldDB" id="A0A1G7GFG0"/>
<dbReference type="Gene3D" id="3.40.250.10">
    <property type="entry name" value="Rhodanese-like domain"/>
    <property type="match status" value="1"/>
</dbReference>
<accession>A0A1G7GFG0</accession>
<protein>
    <submittedName>
        <fullName evidence="4">tRNA 2-selenouridine synthase</fullName>
    </submittedName>
    <submittedName>
        <fullName evidence="3">tRNA 2-selenouridine(34) synthase MnmH</fullName>
    </submittedName>
</protein>
<dbReference type="EMBL" id="FNAR01000026">
    <property type="protein sequence ID" value="SDE86835.1"/>
    <property type="molecule type" value="Genomic_DNA"/>
</dbReference>
<dbReference type="Proteomes" id="UP000272481">
    <property type="component" value="Unassembled WGS sequence"/>
</dbReference>
<dbReference type="PROSITE" id="PS50206">
    <property type="entry name" value="RHODANESE_3"/>
    <property type="match status" value="1"/>
</dbReference>
<evidence type="ECO:0000259" key="2">
    <source>
        <dbReference type="PROSITE" id="PS50206"/>
    </source>
</evidence>
<evidence type="ECO:0000256" key="1">
    <source>
        <dbReference type="ARBA" id="ARBA00023266"/>
    </source>
</evidence>
<dbReference type="InterPro" id="IPR001763">
    <property type="entry name" value="Rhodanese-like_dom"/>
</dbReference>
<dbReference type="OrthoDB" id="9808735at2"/>
<feature type="domain" description="Rhodanese" evidence="2">
    <location>
        <begin position="15"/>
        <end position="131"/>
    </location>
</feature>
<dbReference type="EMBL" id="RWGW01000017">
    <property type="protein sequence ID" value="RSK29748.1"/>
    <property type="molecule type" value="Genomic_DNA"/>
</dbReference>
<dbReference type="RefSeq" id="WP_092098645.1">
    <property type="nucleotide sequence ID" value="NZ_FNAR01000026.1"/>
</dbReference>
<organism evidence="4 5">
    <name type="scientific">Bhargavaea beijingensis</name>
    <dbReference type="NCBI Taxonomy" id="426756"/>
    <lineage>
        <taxon>Bacteria</taxon>
        <taxon>Bacillati</taxon>
        <taxon>Bacillota</taxon>
        <taxon>Bacilli</taxon>
        <taxon>Bacillales</taxon>
        <taxon>Caryophanaceae</taxon>
        <taxon>Bhargavaea</taxon>
    </lineage>
</organism>
<dbReference type="SMART" id="SM00450">
    <property type="entry name" value="RHOD"/>
    <property type="match status" value="1"/>
</dbReference>
<dbReference type="PANTHER" id="PTHR30401:SF0">
    <property type="entry name" value="TRNA 2-SELENOURIDINE SYNTHASE"/>
    <property type="match status" value="1"/>
</dbReference>
<dbReference type="GO" id="GO:0002098">
    <property type="term" value="P:tRNA wobble uridine modification"/>
    <property type="evidence" value="ECO:0007669"/>
    <property type="project" value="InterPro"/>
</dbReference>